<gene>
    <name evidence="3" type="ORF">FXN61_10835</name>
</gene>
<dbReference type="EMBL" id="VSRL01000029">
    <property type="protein sequence ID" value="NKE57300.1"/>
    <property type="molecule type" value="Genomic_DNA"/>
</dbReference>
<dbReference type="InterPro" id="IPR027417">
    <property type="entry name" value="P-loop_NTPase"/>
</dbReference>
<dbReference type="SUPFAM" id="SSF52540">
    <property type="entry name" value="P-loop containing nucleoside triphosphate hydrolases"/>
    <property type="match status" value="1"/>
</dbReference>
<dbReference type="Pfam" id="PF09848">
    <property type="entry name" value="SLFN-g3_helicase"/>
    <property type="match status" value="1"/>
</dbReference>
<evidence type="ECO:0000313" key="3">
    <source>
        <dbReference type="EMBL" id="NKE57300.1"/>
    </source>
</evidence>
<feature type="region of interest" description="Disordered" evidence="1">
    <location>
        <begin position="348"/>
        <end position="367"/>
    </location>
</feature>
<dbReference type="RefSeq" id="WP_167972864.1">
    <property type="nucleotide sequence ID" value="NZ_VSRL01000029.1"/>
</dbReference>
<organism evidence="3 4">
    <name type="scientific">Lentzea indica</name>
    <dbReference type="NCBI Taxonomy" id="2604800"/>
    <lineage>
        <taxon>Bacteria</taxon>
        <taxon>Bacillati</taxon>
        <taxon>Actinomycetota</taxon>
        <taxon>Actinomycetes</taxon>
        <taxon>Pseudonocardiales</taxon>
        <taxon>Pseudonocardiaceae</taxon>
        <taxon>Lentzea</taxon>
    </lineage>
</organism>
<dbReference type="CDD" id="cd00009">
    <property type="entry name" value="AAA"/>
    <property type="match status" value="1"/>
</dbReference>
<accession>A0ABX1FEF9</accession>
<protein>
    <submittedName>
        <fullName evidence="3">DUF2075 domain-containing protein</fullName>
    </submittedName>
</protein>
<evidence type="ECO:0000259" key="2">
    <source>
        <dbReference type="Pfam" id="PF09848"/>
    </source>
</evidence>
<dbReference type="InterPro" id="IPR018647">
    <property type="entry name" value="SLFN_3-like_DNA/RNA_helicase"/>
</dbReference>
<comment type="caution">
    <text evidence="3">The sequence shown here is derived from an EMBL/GenBank/DDBJ whole genome shotgun (WGS) entry which is preliminary data.</text>
</comment>
<name>A0ABX1FEF9_9PSEU</name>
<sequence>MGELVPLVQGRAAELLKQSQQDELHSRLGKAYSTTHFRAFSAGEYRSWQHSLKALLEALDEAGLSDSHVLLEHSLPRSSLRVDAIVCGTNPNTGRPSYVFVELKQWSHVHSVEGGLVRQHKNDELRLHPADQVRDYCRYVGHSIQLVAEEKELVSGLAYLHNADRRGVEPLRQYTPDRWGRMYTKDDRSELLRDLTLLLDQHRRHEENVAAAERFLRYPAKPSAQFVEIAQDAIHKRDLLPLVDQQRAAYQLVKNALTEANESARKKVVIVVGGPGSGKSAIAVSLLGSLEELDMRGYHATGSRSFTETLRRHLDPKRRTGVRHLFKYNNDFRENRNHGVDIIVSDEAHRLRRSSTPPGSRRKDENAEPQIKELIMAARVPVFLLDENQRVRADEVGSVAEITNIAHELGCEVEEINLRGQFRCGGSAAFELWVDCLLGIIDGPPVTWSSVASDDRFEVHVGNSPRDMENWFRSRRKKHQTARITAGFCWDWPYDYRSRNPDIVIGDWRRWWNLRNEADDGPESTFWATDPRGARQVGCVYTAQGFEYDWAGVIFGPDLVWRSDRWVAQRDKSRDGKAKADPDMFPELVRNAYRVLLTRGMRGVTMFSVDPETQQHLRAMVGRPAA</sequence>
<keyword evidence="4" id="KW-1185">Reference proteome</keyword>
<reference evidence="3 4" key="1">
    <citation type="submission" date="2019-08" db="EMBL/GenBank/DDBJ databases">
        <title>Lentzea from Indian Himalayas.</title>
        <authorList>
            <person name="Mandal S."/>
            <person name="Mallick Gupta A."/>
            <person name="Maiti P.K."/>
            <person name="Sarkar J."/>
            <person name="Mandal S."/>
        </authorList>
    </citation>
    <scope>NUCLEOTIDE SEQUENCE [LARGE SCALE GENOMIC DNA]</scope>
    <source>
        <strain evidence="3 4">PSKA42</strain>
    </source>
</reference>
<dbReference type="Proteomes" id="UP001515943">
    <property type="component" value="Unassembled WGS sequence"/>
</dbReference>
<dbReference type="Gene3D" id="3.40.50.300">
    <property type="entry name" value="P-loop containing nucleotide triphosphate hydrolases"/>
    <property type="match status" value="1"/>
</dbReference>
<evidence type="ECO:0000256" key="1">
    <source>
        <dbReference type="SAM" id="MobiDB-lite"/>
    </source>
</evidence>
<evidence type="ECO:0000313" key="4">
    <source>
        <dbReference type="Proteomes" id="UP001515943"/>
    </source>
</evidence>
<feature type="domain" description="Schlafen group 3-like DNA/RNA helicase" evidence="2">
    <location>
        <begin position="266"/>
        <end position="610"/>
    </location>
</feature>
<proteinExistence type="predicted"/>